<dbReference type="InterPro" id="IPR020538">
    <property type="entry name" value="Hydgase_Ni_incorp_HypA/HybF_CS"/>
</dbReference>
<evidence type="ECO:0000256" key="2">
    <source>
        <dbReference type="ARBA" id="ARBA00022596"/>
    </source>
</evidence>
<dbReference type="PROSITE" id="PS01249">
    <property type="entry name" value="HYPA"/>
    <property type="match status" value="1"/>
</dbReference>
<dbReference type="HAMAP" id="MF_00213">
    <property type="entry name" value="HypA_HybF"/>
    <property type="match status" value="1"/>
</dbReference>
<dbReference type="Pfam" id="PF01155">
    <property type="entry name" value="HypA"/>
    <property type="match status" value="1"/>
</dbReference>
<comment type="function">
    <text evidence="5">Involved in the maturation of [NiFe] hydrogenases. Required for nickel insertion into the metal center of the hydrogenase.</text>
</comment>
<dbReference type="GO" id="GO:0008270">
    <property type="term" value="F:zinc ion binding"/>
    <property type="evidence" value="ECO:0007669"/>
    <property type="project" value="UniProtKB-UniRule"/>
</dbReference>
<reference evidence="6 7" key="1">
    <citation type="submission" date="2016-10" db="EMBL/GenBank/DDBJ databases">
        <authorList>
            <person name="de Groot N.N."/>
        </authorList>
    </citation>
    <scope>NUCLEOTIDE SEQUENCE [LARGE SCALE GENOMIC DNA]</scope>
    <source>
        <strain evidence="6 7">DSM 4180</strain>
    </source>
</reference>
<evidence type="ECO:0000256" key="4">
    <source>
        <dbReference type="ARBA" id="ARBA00022833"/>
    </source>
</evidence>
<accession>A0A1I4PQH4</accession>
<name>A0A1I4PQH4_ECTMO</name>
<gene>
    <name evidence="5" type="primary">hypA</name>
    <name evidence="6" type="ORF">SAMN05421721_102136</name>
</gene>
<dbReference type="PIRSF" id="PIRSF004761">
    <property type="entry name" value="Hydrgn_mat_HypA"/>
    <property type="match status" value="1"/>
</dbReference>
<keyword evidence="4 5" id="KW-0862">Zinc</keyword>
<keyword evidence="7" id="KW-1185">Reference proteome</keyword>
<dbReference type="NCBIfam" id="TIGR00100">
    <property type="entry name" value="hypA"/>
    <property type="match status" value="1"/>
</dbReference>
<dbReference type="OrthoDB" id="288014at2"/>
<feature type="binding site" evidence="5">
    <location>
        <position position="2"/>
    </location>
    <ligand>
        <name>Ni(2+)</name>
        <dbReference type="ChEBI" id="CHEBI:49786"/>
    </ligand>
</feature>
<feature type="binding site" evidence="5">
    <location>
        <position position="76"/>
    </location>
    <ligand>
        <name>Zn(2+)</name>
        <dbReference type="ChEBI" id="CHEBI:29105"/>
    </ligand>
</feature>
<evidence type="ECO:0000256" key="1">
    <source>
        <dbReference type="ARBA" id="ARBA00010748"/>
    </source>
</evidence>
<dbReference type="AlphaFoldDB" id="A0A1I4PQH4"/>
<dbReference type="PANTHER" id="PTHR34535:SF3">
    <property type="entry name" value="HYDROGENASE MATURATION FACTOR HYPA"/>
    <property type="match status" value="1"/>
</dbReference>
<keyword evidence="2 5" id="KW-0533">Nickel</keyword>
<comment type="similarity">
    <text evidence="1 5">Belongs to the HypA/HybF family.</text>
</comment>
<dbReference type="PANTHER" id="PTHR34535">
    <property type="entry name" value="HYDROGENASE MATURATION FACTOR HYPA"/>
    <property type="match status" value="1"/>
</dbReference>
<dbReference type="Proteomes" id="UP000199556">
    <property type="component" value="Unassembled WGS sequence"/>
</dbReference>
<sequence length="122" mass="13115">MHEVSLAREILRILQQQARERGFERVHRVHLELGPLSCVDPEALAFAFGAVSAGTLARGAHLELHRPPARGACRLCGCGYTMDSLVTPCPRCGGPGRILSGLEMRVRDLEVSGGDPGTSREG</sequence>
<feature type="binding site" evidence="5">
    <location>
        <position position="92"/>
    </location>
    <ligand>
        <name>Zn(2+)</name>
        <dbReference type="ChEBI" id="CHEBI:29105"/>
    </ligand>
</feature>
<dbReference type="STRING" id="195064.SAMN05421721_102136"/>
<organism evidence="6 7">
    <name type="scientific">Ectothiorhodospira mobilis</name>
    <dbReference type="NCBI Taxonomy" id="195064"/>
    <lineage>
        <taxon>Bacteria</taxon>
        <taxon>Pseudomonadati</taxon>
        <taxon>Pseudomonadota</taxon>
        <taxon>Gammaproteobacteria</taxon>
        <taxon>Chromatiales</taxon>
        <taxon>Ectothiorhodospiraceae</taxon>
        <taxon>Ectothiorhodospira</taxon>
    </lineage>
</organism>
<evidence type="ECO:0000313" key="6">
    <source>
        <dbReference type="EMBL" id="SFM29846.1"/>
    </source>
</evidence>
<evidence type="ECO:0000256" key="5">
    <source>
        <dbReference type="HAMAP-Rule" id="MF_00213"/>
    </source>
</evidence>
<keyword evidence="3 5" id="KW-0479">Metal-binding</keyword>
<evidence type="ECO:0000313" key="7">
    <source>
        <dbReference type="Proteomes" id="UP000199556"/>
    </source>
</evidence>
<dbReference type="RefSeq" id="WP_090483547.1">
    <property type="nucleotide sequence ID" value="NZ_FOUO01000002.1"/>
</dbReference>
<dbReference type="InterPro" id="IPR000688">
    <property type="entry name" value="HypA/HybF"/>
</dbReference>
<dbReference type="GO" id="GO:0016151">
    <property type="term" value="F:nickel cation binding"/>
    <property type="evidence" value="ECO:0007669"/>
    <property type="project" value="UniProtKB-UniRule"/>
</dbReference>
<evidence type="ECO:0000256" key="3">
    <source>
        <dbReference type="ARBA" id="ARBA00022723"/>
    </source>
</evidence>
<protein>
    <recommendedName>
        <fullName evidence="5">Hydrogenase maturation factor HypA</fullName>
    </recommendedName>
</protein>
<dbReference type="Gene3D" id="3.30.2320.80">
    <property type="match status" value="1"/>
</dbReference>
<feature type="binding site" evidence="5">
    <location>
        <position position="89"/>
    </location>
    <ligand>
        <name>Zn(2+)</name>
        <dbReference type="ChEBI" id="CHEBI:29105"/>
    </ligand>
</feature>
<dbReference type="EMBL" id="FOUO01000002">
    <property type="protein sequence ID" value="SFM29846.1"/>
    <property type="molecule type" value="Genomic_DNA"/>
</dbReference>
<feature type="binding site" evidence="5">
    <location>
        <position position="73"/>
    </location>
    <ligand>
        <name>Zn(2+)</name>
        <dbReference type="ChEBI" id="CHEBI:29105"/>
    </ligand>
</feature>
<dbReference type="GO" id="GO:0051604">
    <property type="term" value="P:protein maturation"/>
    <property type="evidence" value="ECO:0007669"/>
    <property type="project" value="InterPro"/>
</dbReference>
<proteinExistence type="inferred from homology"/>